<dbReference type="AlphaFoldDB" id="A0A6J6F7B5"/>
<accession>A0A6J6F7B5</accession>
<sequence>MKKVFLFALLILITVPNSSNAASIKAIKSLVDLPYSNNDQVSDIAISGKNILLTGTTESPSSNWVTGSLSGLSDGFLISYTATGIQNWGLRLGNFNNEIATSIALDQDGSIWVVGAGNNLIQPTPPTNPTGVLNPDNVPINPIQAPSSPMNRVKLWQVSNSGALINSFEYVTENVIYPKKLLVSGSNLIILGTSYSGVLTRGFFLSASKSGVFSNISVIGNKSTQINSAIINNDSSITAVGSSSEQILKAKPIAKVDAITLRISNAGVIQQVARATLKSTSRSWDSIDLGLLQGGKVTYSNKTEAAVTKFSALSKPVWNVRYLSRSTALVAAGKNSWATFVSSGAIKGIPTWKPKNPTPVVLELGKKGELINAYTIASPAVVIDTSTDIGTVLVTDSGKSFGLLLIN</sequence>
<reference evidence="2" key="1">
    <citation type="submission" date="2020-05" db="EMBL/GenBank/DDBJ databases">
        <authorList>
            <person name="Chiriac C."/>
            <person name="Salcher M."/>
            <person name="Ghai R."/>
            <person name="Kavagutti S V."/>
        </authorList>
    </citation>
    <scope>NUCLEOTIDE SEQUENCE</scope>
</reference>
<proteinExistence type="predicted"/>
<name>A0A6J6F7B5_9ZZZZ</name>
<gene>
    <name evidence="2" type="ORF">UFOPK1776_00214</name>
    <name evidence="1" type="ORF">UFOPK4028_00106</name>
</gene>
<dbReference type="EMBL" id="CAESAC010000007">
    <property type="protein sequence ID" value="CAB4330349.1"/>
    <property type="molecule type" value="Genomic_DNA"/>
</dbReference>
<dbReference type="EMBL" id="CAEZUC010000013">
    <property type="protein sequence ID" value="CAB4584466.1"/>
    <property type="molecule type" value="Genomic_DNA"/>
</dbReference>
<evidence type="ECO:0000313" key="1">
    <source>
        <dbReference type="EMBL" id="CAB4330349.1"/>
    </source>
</evidence>
<organism evidence="2">
    <name type="scientific">freshwater metagenome</name>
    <dbReference type="NCBI Taxonomy" id="449393"/>
    <lineage>
        <taxon>unclassified sequences</taxon>
        <taxon>metagenomes</taxon>
        <taxon>ecological metagenomes</taxon>
    </lineage>
</organism>
<dbReference type="InterPro" id="IPR011047">
    <property type="entry name" value="Quinoprotein_ADH-like_sf"/>
</dbReference>
<dbReference type="SUPFAM" id="SSF50998">
    <property type="entry name" value="Quinoprotein alcohol dehydrogenase-like"/>
    <property type="match status" value="1"/>
</dbReference>
<evidence type="ECO:0000313" key="2">
    <source>
        <dbReference type="EMBL" id="CAB4584466.1"/>
    </source>
</evidence>
<protein>
    <submittedName>
        <fullName evidence="2">Unannotated protein</fullName>
    </submittedName>
</protein>